<dbReference type="OrthoDB" id="2507524at2759"/>
<evidence type="ECO:0000313" key="2">
    <source>
        <dbReference type="Proteomes" id="UP000001072"/>
    </source>
</evidence>
<feature type="non-terminal residue" evidence="1">
    <location>
        <position position="85"/>
    </location>
</feature>
<sequence>MAFHVPFQFYNYGPSAYLAAWQFEQYNGILQKIPNNCKIWELDLTMLRQLCRASNLAIALDSPDFPECAKEVSELLKGGKKLSSK</sequence>
<dbReference type="RefSeq" id="XP_007407719.1">
    <property type="nucleotide sequence ID" value="XM_007407657.1"/>
</dbReference>
<gene>
    <name evidence="1" type="ORF">MELLADRAFT_74439</name>
</gene>
<dbReference type="VEuPathDB" id="FungiDB:MELLADRAFT_74439"/>
<dbReference type="Proteomes" id="UP000001072">
    <property type="component" value="Unassembled WGS sequence"/>
</dbReference>
<keyword evidence="2" id="KW-1185">Reference proteome</keyword>
<dbReference type="InParanoid" id="F4RF33"/>
<name>F4RF33_MELLP</name>
<dbReference type="EMBL" id="GL883099">
    <property type="protein sequence ID" value="EGG08745.1"/>
    <property type="molecule type" value="Genomic_DNA"/>
</dbReference>
<protein>
    <submittedName>
        <fullName evidence="1">Uncharacterized protein</fullName>
    </submittedName>
</protein>
<dbReference type="AlphaFoldDB" id="F4RF33"/>
<evidence type="ECO:0000313" key="1">
    <source>
        <dbReference type="EMBL" id="EGG08745.1"/>
    </source>
</evidence>
<accession>F4RF33</accession>
<dbReference type="GeneID" id="18932558"/>
<dbReference type="HOGENOM" id="CLU_2518653_0_0_1"/>
<reference evidence="2" key="1">
    <citation type="journal article" date="2011" name="Proc. Natl. Acad. Sci. U.S.A.">
        <title>Obligate biotrophy features unraveled by the genomic analysis of rust fungi.</title>
        <authorList>
            <person name="Duplessis S."/>
            <person name="Cuomo C.A."/>
            <person name="Lin Y.-C."/>
            <person name="Aerts A."/>
            <person name="Tisserant E."/>
            <person name="Veneault-Fourrey C."/>
            <person name="Joly D.L."/>
            <person name="Hacquard S."/>
            <person name="Amselem J."/>
            <person name="Cantarel B.L."/>
            <person name="Chiu R."/>
            <person name="Coutinho P.M."/>
            <person name="Feau N."/>
            <person name="Field M."/>
            <person name="Frey P."/>
            <person name="Gelhaye E."/>
            <person name="Goldberg J."/>
            <person name="Grabherr M.G."/>
            <person name="Kodira C.D."/>
            <person name="Kohler A."/>
            <person name="Kuees U."/>
            <person name="Lindquist E.A."/>
            <person name="Lucas S.M."/>
            <person name="Mago R."/>
            <person name="Mauceli E."/>
            <person name="Morin E."/>
            <person name="Murat C."/>
            <person name="Pangilinan J.L."/>
            <person name="Park R."/>
            <person name="Pearson M."/>
            <person name="Quesneville H."/>
            <person name="Rouhier N."/>
            <person name="Sakthikumar S."/>
            <person name="Salamov A.A."/>
            <person name="Schmutz J."/>
            <person name="Selles B."/>
            <person name="Shapiro H."/>
            <person name="Tanguay P."/>
            <person name="Tuskan G.A."/>
            <person name="Henrissat B."/>
            <person name="Van de Peer Y."/>
            <person name="Rouze P."/>
            <person name="Ellis J.G."/>
            <person name="Dodds P.N."/>
            <person name="Schein J.E."/>
            <person name="Zhong S."/>
            <person name="Hamelin R.C."/>
            <person name="Grigoriev I.V."/>
            <person name="Szabo L.J."/>
            <person name="Martin F."/>
        </authorList>
    </citation>
    <scope>NUCLEOTIDE SEQUENCE [LARGE SCALE GENOMIC DNA]</scope>
    <source>
        <strain evidence="2">98AG31 / pathotype 3-4-7</strain>
    </source>
</reference>
<dbReference type="KEGG" id="mlr:MELLADRAFT_74439"/>
<proteinExistence type="predicted"/>
<organism evidence="2">
    <name type="scientific">Melampsora larici-populina (strain 98AG31 / pathotype 3-4-7)</name>
    <name type="common">Poplar leaf rust fungus</name>
    <dbReference type="NCBI Taxonomy" id="747676"/>
    <lineage>
        <taxon>Eukaryota</taxon>
        <taxon>Fungi</taxon>
        <taxon>Dikarya</taxon>
        <taxon>Basidiomycota</taxon>
        <taxon>Pucciniomycotina</taxon>
        <taxon>Pucciniomycetes</taxon>
        <taxon>Pucciniales</taxon>
        <taxon>Melampsoraceae</taxon>
        <taxon>Melampsora</taxon>
    </lineage>
</organism>